<name>A0ABQ9VZF5_SAGOE</name>
<organism evidence="1 2">
    <name type="scientific">Saguinus oedipus</name>
    <name type="common">Cotton-top tamarin</name>
    <name type="synonym">Oedipomidas oedipus</name>
    <dbReference type="NCBI Taxonomy" id="9490"/>
    <lineage>
        <taxon>Eukaryota</taxon>
        <taxon>Metazoa</taxon>
        <taxon>Chordata</taxon>
        <taxon>Craniata</taxon>
        <taxon>Vertebrata</taxon>
        <taxon>Euteleostomi</taxon>
        <taxon>Mammalia</taxon>
        <taxon>Eutheria</taxon>
        <taxon>Euarchontoglires</taxon>
        <taxon>Primates</taxon>
        <taxon>Haplorrhini</taxon>
        <taxon>Platyrrhini</taxon>
        <taxon>Cebidae</taxon>
        <taxon>Callitrichinae</taxon>
        <taxon>Saguinus</taxon>
    </lineage>
</organism>
<dbReference type="EMBL" id="JASSZA010000004">
    <property type="protein sequence ID" value="KAK2114763.1"/>
    <property type="molecule type" value="Genomic_DNA"/>
</dbReference>
<dbReference type="Proteomes" id="UP001266305">
    <property type="component" value="Unassembled WGS sequence"/>
</dbReference>
<accession>A0ABQ9VZF5</accession>
<comment type="caution">
    <text evidence="1">The sequence shown here is derived from an EMBL/GenBank/DDBJ whole genome shotgun (WGS) entry which is preliminary data.</text>
</comment>
<reference evidence="1 2" key="1">
    <citation type="submission" date="2023-05" db="EMBL/GenBank/DDBJ databases">
        <title>B98-5 Cell Line De Novo Hybrid Assembly: An Optical Mapping Approach.</title>
        <authorList>
            <person name="Kananen K."/>
            <person name="Auerbach J.A."/>
            <person name="Kautto E."/>
            <person name="Blachly J.S."/>
        </authorList>
    </citation>
    <scope>NUCLEOTIDE SEQUENCE [LARGE SCALE GENOMIC DNA]</scope>
    <source>
        <strain evidence="1">B95-8</strain>
        <tissue evidence="1">Cell line</tissue>
    </source>
</reference>
<sequence>MGDKLSLPPKIHPVPHYFLTLPGKVAAWGNPSGAEQGGDRLSYDLSPWAGPGLKRSLLSLEIQAPGRALWRKFT</sequence>
<evidence type="ECO:0000313" key="1">
    <source>
        <dbReference type="EMBL" id="KAK2114763.1"/>
    </source>
</evidence>
<gene>
    <name evidence="1" type="ORF">P7K49_009029</name>
</gene>
<evidence type="ECO:0000313" key="2">
    <source>
        <dbReference type="Proteomes" id="UP001266305"/>
    </source>
</evidence>
<proteinExistence type="predicted"/>
<keyword evidence="2" id="KW-1185">Reference proteome</keyword>
<feature type="non-terminal residue" evidence="1">
    <location>
        <position position="74"/>
    </location>
</feature>
<protein>
    <submittedName>
        <fullName evidence="1">Uncharacterized protein</fullName>
    </submittedName>
</protein>